<dbReference type="Pfam" id="PF01678">
    <property type="entry name" value="DAP_epimerase"/>
    <property type="match status" value="2"/>
</dbReference>
<comment type="subunit">
    <text evidence="8">Homodimer.</text>
</comment>
<comment type="caution">
    <text evidence="8">Lacks conserved residue(s) required for the propagation of feature annotation.</text>
</comment>
<evidence type="ECO:0000313" key="10">
    <source>
        <dbReference type="EMBL" id="HIR38950.1"/>
    </source>
</evidence>
<feature type="active site" description="Proton acceptor" evidence="8">
    <location>
        <position position="222"/>
    </location>
</feature>
<dbReference type="SUPFAM" id="SSF54506">
    <property type="entry name" value="Diaminopimelate epimerase-like"/>
    <property type="match status" value="2"/>
</dbReference>
<feature type="binding site" evidence="8">
    <location>
        <begin position="223"/>
        <end position="224"/>
    </location>
    <ligand>
        <name>substrate</name>
    </ligand>
</feature>
<dbReference type="AlphaFoldDB" id="A0A9D1AF72"/>
<reference evidence="10" key="1">
    <citation type="submission" date="2020-10" db="EMBL/GenBank/DDBJ databases">
        <authorList>
            <person name="Gilroy R."/>
        </authorList>
    </citation>
    <scope>NUCLEOTIDE SEQUENCE</scope>
    <source>
        <strain evidence="10">ChiW25-3613</strain>
    </source>
</reference>
<dbReference type="Proteomes" id="UP000824179">
    <property type="component" value="Unassembled WGS sequence"/>
</dbReference>
<dbReference type="HAMAP" id="MF_00197">
    <property type="entry name" value="DAP_epimerase"/>
    <property type="match status" value="1"/>
</dbReference>
<dbReference type="GO" id="GO:0009089">
    <property type="term" value="P:lysine biosynthetic process via diaminopimelate"/>
    <property type="evidence" value="ECO:0007669"/>
    <property type="project" value="UniProtKB-UniRule"/>
</dbReference>
<sequence length="279" mass="30283">MLRKFYKMQGIGNDYIYFDCMKEPLNNPEELAVRLSDRHFGIGGDGIILLCPSDIADCRMRMFNLDGSEGKMCGNGIRCVGKLAHDLGYVKGDSVKIETLSGVKTLALNKGADGKVRSARVDMGAPVLRGEDIPSTYSGETVVNVPIEVDGKTFGATLVSMGNPHCVVFADPDTVGLEHFGPLFERHPAFPERINTEFVRVIDKNRLKMRVWERGSGETLACGTGACASAVAAVLNGCCQKNSEISVFLLGGELRITYTDSTVYMEGPAELVFTGEIEI</sequence>
<dbReference type="NCBIfam" id="TIGR00652">
    <property type="entry name" value="DapF"/>
    <property type="match status" value="1"/>
</dbReference>
<evidence type="ECO:0000256" key="2">
    <source>
        <dbReference type="ARBA" id="ARBA00010219"/>
    </source>
</evidence>
<dbReference type="PANTHER" id="PTHR31689">
    <property type="entry name" value="DIAMINOPIMELATE EPIMERASE, CHLOROPLASTIC"/>
    <property type="match status" value="1"/>
</dbReference>
<gene>
    <name evidence="8" type="primary">dapF</name>
    <name evidence="10" type="ORF">IAB90_01055</name>
</gene>
<keyword evidence="4 8" id="KW-0028">Amino-acid biosynthesis</keyword>
<feature type="site" description="Could be important to modulate the pK values of the two catalytic cysteine residues" evidence="8">
    <location>
        <position position="213"/>
    </location>
</feature>
<dbReference type="EC" id="5.1.1.7" evidence="3 8"/>
<dbReference type="PROSITE" id="PS01326">
    <property type="entry name" value="DAP_EPIMERASE"/>
    <property type="match status" value="1"/>
</dbReference>
<dbReference type="GO" id="GO:0008837">
    <property type="term" value="F:diaminopimelate epimerase activity"/>
    <property type="evidence" value="ECO:0007669"/>
    <property type="project" value="UniProtKB-UniRule"/>
</dbReference>
<comment type="subcellular location">
    <subcellularLocation>
        <location evidence="8">Cytoplasm</location>
    </subcellularLocation>
</comment>
<evidence type="ECO:0000256" key="7">
    <source>
        <dbReference type="ARBA" id="ARBA00051712"/>
    </source>
</evidence>
<feature type="active site" evidence="9">
    <location>
        <position position="73"/>
    </location>
</feature>
<name>A0A9D1AF72_9FIRM</name>
<proteinExistence type="inferred from homology"/>
<feature type="binding site" evidence="8">
    <location>
        <begin position="74"/>
        <end position="75"/>
    </location>
    <ligand>
        <name>substrate</name>
    </ligand>
</feature>
<dbReference type="EMBL" id="DVHB01000022">
    <property type="protein sequence ID" value="HIR38950.1"/>
    <property type="molecule type" value="Genomic_DNA"/>
</dbReference>
<feature type="binding site" evidence="8">
    <location>
        <position position="64"/>
    </location>
    <ligand>
        <name>substrate</name>
    </ligand>
</feature>
<comment type="function">
    <text evidence="8">Catalyzes the stereoinversion of LL-2,6-diaminopimelate (L,L-DAP) to meso-diaminopimelate (meso-DAP), a precursor of L-lysine and an essential component of the bacterial peptidoglycan.</text>
</comment>
<feature type="active site" description="Proton donor" evidence="8">
    <location>
        <position position="73"/>
    </location>
</feature>
<dbReference type="InterPro" id="IPR018510">
    <property type="entry name" value="DAP_epimerase_AS"/>
</dbReference>
<feature type="site" description="Could be important to modulate the pK values of the two catalytic cysteine residues" evidence="8">
    <location>
        <position position="165"/>
    </location>
</feature>
<feature type="binding site" evidence="8">
    <location>
        <position position="13"/>
    </location>
    <ligand>
        <name>substrate</name>
    </ligand>
</feature>
<comment type="caution">
    <text evidence="10">The sequence shown here is derived from an EMBL/GenBank/DDBJ whole genome shotgun (WGS) entry which is preliminary data.</text>
</comment>
<evidence type="ECO:0000256" key="3">
    <source>
        <dbReference type="ARBA" id="ARBA00013080"/>
    </source>
</evidence>
<dbReference type="GO" id="GO:0005829">
    <property type="term" value="C:cytosol"/>
    <property type="evidence" value="ECO:0007669"/>
    <property type="project" value="TreeGrafter"/>
</dbReference>
<evidence type="ECO:0000256" key="8">
    <source>
        <dbReference type="HAMAP-Rule" id="MF_00197"/>
    </source>
</evidence>
<evidence type="ECO:0000256" key="9">
    <source>
        <dbReference type="PROSITE-ProRule" id="PRU10125"/>
    </source>
</evidence>
<comment type="pathway">
    <text evidence="1 8">Amino-acid biosynthesis; L-lysine biosynthesis via DAP pathway; DL-2,6-diaminopimelate from LL-2,6-diaminopimelate: step 1/1.</text>
</comment>
<evidence type="ECO:0000313" key="11">
    <source>
        <dbReference type="Proteomes" id="UP000824179"/>
    </source>
</evidence>
<feature type="binding site" evidence="8">
    <location>
        <position position="163"/>
    </location>
    <ligand>
        <name>substrate</name>
    </ligand>
</feature>
<dbReference type="PANTHER" id="PTHR31689:SF0">
    <property type="entry name" value="DIAMINOPIMELATE EPIMERASE"/>
    <property type="match status" value="1"/>
</dbReference>
<evidence type="ECO:0000256" key="5">
    <source>
        <dbReference type="ARBA" id="ARBA00023154"/>
    </source>
</evidence>
<feature type="binding site" evidence="8">
    <location>
        <begin position="213"/>
        <end position="214"/>
    </location>
    <ligand>
        <name>substrate</name>
    </ligand>
</feature>
<organism evidence="10 11">
    <name type="scientific">Candidatus Coproplasma stercoripullorum</name>
    <dbReference type="NCBI Taxonomy" id="2840751"/>
    <lineage>
        <taxon>Bacteria</taxon>
        <taxon>Bacillati</taxon>
        <taxon>Bacillota</taxon>
        <taxon>Clostridia</taxon>
        <taxon>Eubacteriales</taxon>
        <taxon>Candidatus Coproplasma</taxon>
    </lineage>
</organism>
<comment type="catalytic activity">
    <reaction evidence="7 8">
        <text>(2S,6S)-2,6-diaminopimelate = meso-2,6-diaminopimelate</text>
        <dbReference type="Rhea" id="RHEA:15393"/>
        <dbReference type="ChEBI" id="CHEBI:57609"/>
        <dbReference type="ChEBI" id="CHEBI:57791"/>
        <dbReference type="EC" id="5.1.1.7"/>
    </reaction>
</comment>
<keyword evidence="6 8" id="KW-0413">Isomerase</keyword>
<keyword evidence="5 8" id="KW-0457">Lysine biosynthesis</keyword>
<feature type="binding site" evidence="8">
    <location>
        <position position="195"/>
    </location>
    <ligand>
        <name>substrate</name>
    </ligand>
</feature>
<dbReference type="InterPro" id="IPR001653">
    <property type="entry name" value="DAP_epimerase_DapF"/>
</dbReference>
<keyword evidence="8" id="KW-0963">Cytoplasm</keyword>
<evidence type="ECO:0000256" key="6">
    <source>
        <dbReference type="ARBA" id="ARBA00023235"/>
    </source>
</evidence>
<protein>
    <recommendedName>
        <fullName evidence="3 8">Diaminopimelate epimerase</fullName>
        <shortName evidence="8">DAP epimerase</shortName>
        <ecNumber evidence="3 8">5.1.1.7</ecNumber>
    </recommendedName>
    <alternativeName>
        <fullName evidence="8">PLP-independent amino acid racemase</fullName>
    </alternativeName>
</protein>
<reference evidence="10" key="2">
    <citation type="journal article" date="2021" name="PeerJ">
        <title>Extensive microbial diversity within the chicken gut microbiome revealed by metagenomics and culture.</title>
        <authorList>
            <person name="Gilroy R."/>
            <person name="Ravi A."/>
            <person name="Getino M."/>
            <person name="Pursley I."/>
            <person name="Horton D.L."/>
            <person name="Alikhan N.F."/>
            <person name="Baker D."/>
            <person name="Gharbi K."/>
            <person name="Hall N."/>
            <person name="Watson M."/>
            <person name="Adriaenssens E.M."/>
            <person name="Foster-Nyarko E."/>
            <person name="Jarju S."/>
            <person name="Secka A."/>
            <person name="Antonio M."/>
            <person name="Oren A."/>
            <person name="Chaudhuri R.R."/>
            <person name="La Ragione R."/>
            <person name="Hildebrand F."/>
            <person name="Pallen M.J."/>
        </authorList>
    </citation>
    <scope>NUCLEOTIDE SEQUENCE</scope>
    <source>
        <strain evidence="10">ChiW25-3613</strain>
    </source>
</reference>
<evidence type="ECO:0000256" key="4">
    <source>
        <dbReference type="ARBA" id="ARBA00022605"/>
    </source>
</evidence>
<dbReference type="Gene3D" id="3.10.310.10">
    <property type="entry name" value="Diaminopimelate Epimerase, Chain A, domain 1"/>
    <property type="match status" value="2"/>
</dbReference>
<comment type="similarity">
    <text evidence="2 8">Belongs to the diaminopimelate epimerase family.</text>
</comment>
<evidence type="ECO:0000256" key="1">
    <source>
        <dbReference type="ARBA" id="ARBA00005196"/>
    </source>
</evidence>
<accession>A0A9D1AF72</accession>